<dbReference type="EMBL" id="NFZW01000003">
    <property type="protein sequence ID" value="RFA38497.1"/>
    <property type="molecule type" value="Genomic_DNA"/>
</dbReference>
<name>A0A3E0WZI2_9GAMM</name>
<accession>A0A3E0WZI2</accession>
<evidence type="ECO:0000259" key="2">
    <source>
        <dbReference type="Pfam" id="PF00857"/>
    </source>
</evidence>
<dbReference type="Pfam" id="PF00857">
    <property type="entry name" value="Isochorismatase"/>
    <property type="match status" value="1"/>
</dbReference>
<evidence type="ECO:0000313" key="4">
    <source>
        <dbReference type="Proteomes" id="UP000256763"/>
    </source>
</evidence>
<dbReference type="PANTHER" id="PTHR43540">
    <property type="entry name" value="PEROXYUREIDOACRYLATE/UREIDOACRYLATE AMIDOHYDROLASE-RELATED"/>
    <property type="match status" value="1"/>
</dbReference>
<dbReference type="InterPro" id="IPR036380">
    <property type="entry name" value="Isochorismatase-like_sf"/>
</dbReference>
<sequence>MSNGHDKANQDSLPLGSRVGQQWLVDSDAADLSRVPRPVRRLKLAAEPKSLYLDANKCALLIVDMQNDFCTPGGWLDHIGVDVTPAQRPIQPLQKLLPVLRRAAVPVLWVNWGNRPDRLNLSPALQHVYKPDASAVGLGEPLPNKASRVLEEGSWGAAIVDELLPAASDIHIRKYRMSGFWDTELDSVLRNLGVSSCLVAGVNADQCVLHTLADANFLGYDTVLLEDCTATTSPAYCWDATIYNARQIFGFTALSTDLIQAIEQLEE</sequence>
<protein>
    <submittedName>
        <fullName evidence="3">Isochorismatase</fullName>
    </submittedName>
</protein>
<keyword evidence="4" id="KW-1185">Reference proteome</keyword>
<keyword evidence="1" id="KW-0378">Hydrolase</keyword>
<evidence type="ECO:0000313" key="3">
    <source>
        <dbReference type="EMBL" id="RFA38497.1"/>
    </source>
</evidence>
<dbReference type="Proteomes" id="UP000256763">
    <property type="component" value="Unassembled WGS sequence"/>
</dbReference>
<feature type="domain" description="Isochorismatase-like" evidence="2">
    <location>
        <begin position="58"/>
        <end position="252"/>
    </location>
</feature>
<reference evidence="4" key="1">
    <citation type="submission" date="2017-05" db="EMBL/GenBank/DDBJ databases">
        <authorList>
            <person name="Sharma S."/>
            <person name="Sidhu C."/>
            <person name="Pinnaka A.K."/>
        </authorList>
    </citation>
    <scope>NUCLEOTIDE SEQUENCE [LARGE SCALE GENOMIC DNA]</scope>
    <source>
        <strain evidence="4">AK93</strain>
    </source>
</reference>
<dbReference type="InterPro" id="IPR050272">
    <property type="entry name" value="Isochorismatase-like_hydrls"/>
</dbReference>
<organism evidence="3 4">
    <name type="scientific">Alkalilimnicola ehrlichii</name>
    <dbReference type="NCBI Taxonomy" id="351052"/>
    <lineage>
        <taxon>Bacteria</taxon>
        <taxon>Pseudomonadati</taxon>
        <taxon>Pseudomonadota</taxon>
        <taxon>Gammaproteobacteria</taxon>
        <taxon>Chromatiales</taxon>
        <taxon>Ectothiorhodospiraceae</taxon>
        <taxon>Alkalilimnicola</taxon>
    </lineage>
</organism>
<dbReference type="CDD" id="cd00431">
    <property type="entry name" value="cysteine_hydrolases"/>
    <property type="match status" value="1"/>
</dbReference>
<dbReference type="AlphaFoldDB" id="A0A3E0WZI2"/>
<gene>
    <name evidence="3" type="ORF">CAL65_03860</name>
</gene>
<proteinExistence type="predicted"/>
<dbReference type="GO" id="GO:0016787">
    <property type="term" value="F:hydrolase activity"/>
    <property type="evidence" value="ECO:0007669"/>
    <property type="project" value="UniProtKB-KW"/>
</dbReference>
<evidence type="ECO:0000256" key="1">
    <source>
        <dbReference type="ARBA" id="ARBA00022801"/>
    </source>
</evidence>
<dbReference type="PANTHER" id="PTHR43540:SF9">
    <property type="entry name" value="FAMILY HYDROLASE, PUTATIVE (AFU_ORTHOLOGUE AFUA_2G08700)-RELATED"/>
    <property type="match status" value="1"/>
</dbReference>
<dbReference type="OrthoDB" id="9807387at2"/>
<comment type="caution">
    <text evidence="3">The sequence shown here is derived from an EMBL/GenBank/DDBJ whole genome shotgun (WGS) entry which is preliminary data.</text>
</comment>
<dbReference type="Gene3D" id="3.40.50.850">
    <property type="entry name" value="Isochorismatase-like"/>
    <property type="match status" value="1"/>
</dbReference>
<dbReference type="InterPro" id="IPR000868">
    <property type="entry name" value="Isochorismatase-like_dom"/>
</dbReference>
<dbReference type="SUPFAM" id="SSF52499">
    <property type="entry name" value="Isochorismatase-like hydrolases"/>
    <property type="match status" value="1"/>
</dbReference>
<dbReference type="RefSeq" id="WP_116302653.1">
    <property type="nucleotide sequence ID" value="NZ_NFZV01000012.1"/>
</dbReference>